<dbReference type="HOGENOM" id="CLU_116134_0_0_2"/>
<dbReference type="KEGG" id="dmu:Desmu_0650"/>
<dbReference type="eggNOG" id="arCOG03794">
    <property type="taxonomic scope" value="Archaea"/>
</dbReference>
<organism evidence="2 3">
    <name type="scientific">Desulfurococcus mucosus (strain ATCC 35584 / DSM 2162 / JCM 9187 / O7/1)</name>
    <dbReference type="NCBI Taxonomy" id="765177"/>
    <lineage>
        <taxon>Archaea</taxon>
        <taxon>Thermoproteota</taxon>
        <taxon>Thermoprotei</taxon>
        <taxon>Desulfurococcales</taxon>
        <taxon>Desulfurococcaceae</taxon>
        <taxon>Desulfurococcus</taxon>
    </lineage>
</organism>
<dbReference type="GO" id="GO:0005886">
    <property type="term" value="C:plasma membrane"/>
    <property type="evidence" value="ECO:0007669"/>
    <property type="project" value="InterPro"/>
</dbReference>
<keyword evidence="1" id="KW-1133">Transmembrane helix</keyword>
<dbReference type="PANTHER" id="PTHR38438">
    <property type="entry name" value="RIBOFLAVIN TRANSPORTER RIBU"/>
    <property type="match status" value="1"/>
</dbReference>
<feature type="transmembrane region" description="Helical" evidence="1">
    <location>
        <begin position="14"/>
        <end position="30"/>
    </location>
</feature>
<dbReference type="GO" id="GO:0032217">
    <property type="term" value="F:riboflavin transmembrane transporter activity"/>
    <property type="evidence" value="ECO:0007669"/>
    <property type="project" value="InterPro"/>
</dbReference>
<gene>
    <name evidence="2" type="ordered locus">Desmu_0650</name>
</gene>
<protein>
    <submittedName>
        <fullName evidence="2">Membrane protein-like protein</fullName>
    </submittedName>
</protein>
<dbReference type="Proteomes" id="UP000001068">
    <property type="component" value="Chromosome"/>
</dbReference>
<proteinExistence type="predicted"/>
<keyword evidence="3" id="KW-1185">Reference proteome</keyword>
<dbReference type="GeneID" id="10153344"/>
<reference evidence="2 3" key="2">
    <citation type="journal article" date="2011" name="Stand. Genomic Sci.">
        <title>Complete genome sequence of Desulfurococcus mucosus type strain (O7/1).</title>
        <authorList>
            <person name="Wirth R."/>
            <person name="Chertkov O."/>
            <person name="Held B."/>
            <person name="Lapidus A."/>
            <person name="Nolan M."/>
            <person name="Lucas S."/>
            <person name="Hammon N."/>
            <person name="Deshpande S."/>
            <person name="Cheng J.F."/>
            <person name="Tapia R."/>
            <person name="Han C."/>
            <person name="Goodwin L."/>
            <person name="Pitluck S."/>
            <person name="Liolios K."/>
            <person name="Ioanna P."/>
            <person name="Ivanova N."/>
            <person name="Mavromatis K."/>
            <person name="Mikhailova N."/>
            <person name="Pati A."/>
            <person name="Chen A."/>
            <person name="Palaniappan K."/>
            <person name="Land M."/>
            <person name="Hauser L."/>
            <person name="Chang Y.J."/>
            <person name="Jeffries C.D."/>
            <person name="Bilek Y."/>
            <person name="Hader T."/>
            <person name="Rohde M."/>
            <person name="Spring S."/>
            <person name="Sikorski J."/>
            <person name="Goker M."/>
            <person name="Woyke T."/>
            <person name="Bristow J."/>
            <person name="Eisen J.A."/>
            <person name="Markowitz V."/>
            <person name="Hugenholtz P."/>
            <person name="Kyrpides N.C."/>
            <person name="Klenk H.P."/>
        </authorList>
    </citation>
    <scope>NUCLEOTIDE SEQUENCE [LARGE SCALE GENOMIC DNA]</scope>
    <source>
        <strain evidence="3">ATCC 35584 / DSM 2162 / JCM 9187 / O7/1</strain>
    </source>
</reference>
<dbReference type="STRING" id="765177.Desmu_0650"/>
<sequence>MSAWRRELEESRRLVYVSGFTALAVVLRFFEIPFPLASFLKYDFSGVPLAVLGLMSLKWAFTALPVYYMASVIAGADPVGMVMKTLAELSTFTPLALSYRALAGRLQHERLYIAVGLLASVSRIIVMTLANLAVTPIWLMMAYPSVFNSYRAAYEYTLGYIPVIALFNATMSLIVVAATIPVYRVLERIGVLDEH</sequence>
<name>E8R8Y2_DESM0</name>
<accession>E8R8Y2</accession>
<dbReference type="EMBL" id="CP002363">
    <property type="protein sequence ID" value="ADV64958.1"/>
    <property type="molecule type" value="Genomic_DNA"/>
</dbReference>
<evidence type="ECO:0000256" key="1">
    <source>
        <dbReference type="SAM" id="Phobius"/>
    </source>
</evidence>
<evidence type="ECO:0000313" key="3">
    <source>
        <dbReference type="Proteomes" id="UP000001068"/>
    </source>
</evidence>
<reference evidence="3" key="1">
    <citation type="submission" date="2010-11" db="EMBL/GenBank/DDBJ databases">
        <title>The complete genome of Desulfurococcus mucosus DSM 2162.</title>
        <authorList>
            <consortium name="US DOE Joint Genome Institute (JGI-PGF)"/>
            <person name="Lucas S."/>
            <person name="Copeland A."/>
            <person name="Lapidus A."/>
            <person name="Bruce D."/>
            <person name="Goodwin L."/>
            <person name="Pitluck S."/>
            <person name="Kyrpides N."/>
            <person name="Mavromatis K."/>
            <person name="Pagani I."/>
            <person name="Ivanova N."/>
            <person name="Ovchinnikova G."/>
            <person name="Chertkov O."/>
            <person name="Held B."/>
            <person name="Brettin T."/>
            <person name="Detter J.C."/>
            <person name="Tapia R."/>
            <person name="Han C."/>
            <person name="Land M."/>
            <person name="Hauser L."/>
            <person name="Markowitz V."/>
            <person name="Cheng J.-F."/>
            <person name="Hugenholtz P."/>
            <person name="Woyke T."/>
            <person name="Wu D."/>
            <person name="Wirth R."/>
            <person name="Bilek Y."/>
            <person name="Hader T."/>
            <person name="Klenk H.-P."/>
            <person name="Eisen J.A."/>
        </authorList>
    </citation>
    <scope>NUCLEOTIDE SEQUENCE [LARGE SCALE GENOMIC DNA]</scope>
    <source>
        <strain evidence="3">ATCC 35584 / DSM 2162 / JCM 9187 / O7/1</strain>
    </source>
</reference>
<dbReference type="PANTHER" id="PTHR38438:SF1">
    <property type="entry name" value="RIBOFLAVIN TRANSPORTER RIBU"/>
    <property type="match status" value="1"/>
</dbReference>
<keyword evidence="1" id="KW-0812">Transmembrane</keyword>
<keyword evidence="1" id="KW-0472">Membrane</keyword>
<dbReference type="AlphaFoldDB" id="E8R8Y2"/>
<evidence type="ECO:0000313" key="2">
    <source>
        <dbReference type="EMBL" id="ADV64958.1"/>
    </source>
</evidence>
<dbReference type="InterPro" id="IPR025720">
    <property type="entry name" value="RibU"/>
</dbReference>
<dbReference type="RefSeq" id="WP_013562180.1">
    <property type="nucleotide sequence ID" value="NC_014961.1"/>
</dbReference>
<feature type="transmembrane region" description="Helical" evidence="1">
    <location>
        <begin position="159"/>
        <end position="183"/>
    </location>
</feature>
<dbReference type="Gene3D" id="1.10.1760.20">
    <property type="match status" value="1"/>
</dbReference>
<feature type="transmembrane region" description="Helical" evidence="1">
    <location>
        <begin position="111"/>
        <end position="139"/>
    </location>
</feature>